<dbReference type="EMBL" id="OZ021741">
    <property type="protein sequence ID" value="CAK9325394.1"/>
    <property type="molecule type" value="Genomic_DNA"/>
</dbReference>
<gene>
    <name evidence="2" type="ORF">CITCOLO1_LOCUS17654</name>
</gene>
<proteinExistence type="predicted"/>
<feature type="compositionally biased region" description="Basic residues" evidence="1">
    <location>
        <begin position="16"/>
        <end position="29"/>
    </location>
</feature>
<organism evidence="2 3">
    <name type="scientific">Citrullus colocynthis</name>
    <name type="common">colocynth</name>
    <dbReference type="NCBI Taxonomy" id="252529"/>
    <lineage>
        <taxon>Eukaryota</taxon>
        <taxon>Viridiplantae</taxon>
        <taxon>Streptophyta</taxon>
        <taxon>Embryophyta</taxon>
        <taxon>Tracheophyta</taxon>
        <taxon>Spermatophyta</taxon>
        <taxon>Magnoliopsida</taxon>
        <taxon>eudicotyledons</taxon>
        <taxon>Gunneridae</taxon>
        <taxon>Pentapetalae</taxon>
        <taxon>rosids</taxon>
        <taxon>fabids</taxon>
        <taxon>Cucurbitales</taxon>
        <taxon>Cucurbitaceae</taxon>
        <taxon>Benincaseae</taxon>
        <taxon>Citrullus</taxon>
    </lineage>
</organism>
<evidence type="ECO:0000313" key="3">
    <source>
        <dbReference type="Proteomes" id="UP001642487"/>
    </source>
</evidence>
<protein>
    <submittedName>
        <fullName evidence="2">Uncharacterized protein</fullName>
    </submittedName>
</protein>
<name>A0ABP0YXX4_9ROSI</name>
<keyword evidence="3" id="KW-1185">Reference proteome</keyword>
<evidence type="ECO:0000313" key="2">
    <source>
        <dbReference type="EMBL" id="CAK9325394.1"/>
    </source>
</evidence>
<reference evidence="2 3" key="1">
    <citation type="submission" date="2024-03" db="EMBL/GenBank/DDBJ databases">
        <authorList>
            <person name="Gkanogiannis A."/>
            <person name="Becerra Lopez-Lavalle L."/>
        </authorList>
    </citation>
    <scope>NUCLEOTIDE SEQUENCE [LARGE SCALE GENOMIC DNA]</scope>
</reference>
<dbReference type="Proteomes" id="UP001642487">
    <property type="component" value="Chromosome 7"/>
</dbReference>
<accession>A0ABP0YXX4</accession>
<sequence>MYKRCKNFRSQLTKNARNRRRRRIRKKKSQLRRTISLYFSDVQRPPATACVNSYRNFQFLIQLLI</sequence>
<evidence type="ECO:0000256" key="1">
    <source>
        <dbReference type="SAM" id="MobiDB-lite"/>
    </source>
</evidence>
<feature type="region of interest" description="Disordered" evidence="1">
    <location>
        <begin position="1"/>
        <end position="29"/>
    </location>
</feature>